<sequence length="99" mass="10695">MTSITPPLTRLDIIHGAFRLQAEPGADGLDTITVTHVASGLTATPAEAKLRRVAFLCGPDGWRRVPRATTLDIEATLLAFNGRPTTMADRLRMDAILMP</sequence>
<gene>
    <name evidence="1" type="ORF">GO986_12120</name>
</gene>
<proteinExistence type="predicted"/>
<dbReference type="AlphaFoldDB" id="A0A7C9I3I9"/>
<evidence type="ECO:0000313" key="2">
    <source>
        <dbReference type="Proteomes" id="UP000483286"/>
    </source>
</evidence>
<keyword evidence="2" id="KW-1185">Reference proteome</keyword>
<dbReference type="RefSeq" id="WP_157459566.1">
    <property type="nucleotide sequence ID" value="NZ_WQLB01000015.1"/>
</dbReference>
<name>A0A7C9I3I9_9DEIO</name>
<organism evidence="1 2">
    <name type="scientific">Deinococcus arboris</name>
    <dbReference type="NCBI Taxonomy" id="2682977"/>
    <lineage>
        <taxon>Bacteria</taxon>
        <taxon>Thermotogati</taxon>
        <taxon>Deinococcota</taxon>
        <taxon>Deinococci</taxon>
        <taxon>Deinococcales</taxon>
        <taxon>Deinococcaceae</taxon>
        <taxon>Deinococcus</taxon>
    </lineage>
</organism>
<protein>
    <submittedName>
        <fullName evidence="1">Uncharacterized protein</fullName>
    </submittedName>
</protein>
<reference evidence="1 2" key="1">
    <citation type="submission" date="2019-12" db="EMBL/GenBank/DDBJ databases">
        <title>Deinococcus sp. HMF7620 Genome sequencing and assembly.</title>
        <authorList>
            <person name="Kang H."/>
            <person name="Kim H."/>
            <person name="Joh K."/>
        </authorList>
    </citation>
    <scope>NUCLEOTIDE SEQUENCE [LARGE SCALE GENOMIC DNA]</scope>
    <source>
        <strain evidence="1 2">HMF7620</strain>
    </source>
</reference>
<comment type="caution">
    <text evidence="1">The sequence shown here is derived from an EMBL/GenBank/DDBJ whole genome shotgun (WGS) entry which is preliminary data.</text>
</comment>
<accession>A0A7C9I3I9</accession>
<evidence type="ECO:0000313" key="1">
    <source>
        <dbReference type="EMBL" id="MVN87511.1"/>
    </source>
</evidence>
<dbReference type="Proteomes" id="UP000483286">
    <property type="component" value="Unassembled WGS sequence"/>
</dbReference>
<dbReference type="EMBL" id="WQLB01000015">
    <property type="protein sequence ID" value="MVN87511.1"/>
    <property type="molecule type" value="Genomic_DNA"/>
</dbReference>